<reference evidence="1 2" key="1">
    <citation type="submission" date="2018-05" db="EMBL/GenBank/DDBJ databases">
        <title>Genome sequencing and assembly of the regulated plant pathogen Lachnellula willkommii and related sister species for the development of diagnostic species identification markers.</title>
        <authorList>
            <person name="Giroux E."/>
            <person name="Bilodeau G."/>
        </authorList>
    </citation>
    <scope>NUCLEOTIDE SEQUENCE [LARGE SCALE GENOMIC DNA]</scope>
    <source>
        <strain evidence="1 2">CBS 172.35</strain>
    </source>
</reference>
<evidence type="ECO:0000313" key="2">
    <source>
        <dbReference type="Proteomes" id="UP000315522"/>
    </source>
</evidence>
<proteinExistence type="predicted"/>
<keyword evidence="2" id="KW-1185">Reference proteome</keyword>
<organism evidence="1 2">
    <name type="scientific">Lachnellula willkommii</name>
    <dbReference type="NCBI Taxonomy" id="215461"/>
    <lineage>
        <taxon>Eukaryota</taxon>
        <taxon>Fungi</taxon>
        <taxon>Dikarya</taxon>
        <taxon>Ascomycota</taxon>
        <taxon>Pezizomycotina</taxon>
        <taxon>Leotiomycetes</taxon>
        <taxon>Helotiales</taxon>
        <taxon>Lachnaceae</taxon>
        <taxon>Lachnellula</taxon>
    </lineage>
</organism>
<dbReference type="Proteomes" id="UP000315522">
    <property type="component" value="Unassembled WGS sequence"/>
</dbReference>
<evidence type="ECO:0000313" key="1">
    <source>
        <dbReference type="EMBL" id="TVY89130.1"/>
    </source>
</evidence>
<name>A0A559M868_9HELO</name>
<sequence>MLLAECNYGIHDKEMLAIIFTDHQALEPGKDNIGADALTCQNNKVSDQDQVKEDYRLDLTNKIIKANLTAESLAPLQKQAKEGNAHFTLDDDILLYHG</sequence>
<protein>
    <submittedName>
        <fullName evidence="1">Uncharacterized protein</fullName>
    </submittedName>
</protein>
<dbReference type="AlphaFoldDB" id="A0A559M868"/>
<gene>
    <name evidence="1" type="ORF">LAWI1_G005265</name>
</gene>
<comment type="caution">
    <text evidence="1">The sequence shown here is derived from an EMBL/GenBank/DDBJ whole genome shotgun (WGS) entry which is preliminary data.</text>
</comment>
<accession>A0A559M868</accession>
<dbReference type="EMBL" id="QGML01001397">
    <property type="protein sequence ID" value="TVY89130.1"/>
    <property type="molecule type" value="Genomic_DNA"/>
</dbReference>